<protein>
    <recommendedName>
        <fullName evidence="1">Cyclic nucleotide-binding domain-containing protein</fullName>
    </recommendedName>
</protein>
<dbReference type="InterPro" id="IPR018490">
    <property type="entry name" value="cNMP-bd_dom_sf"/>
</dbReference>
<name>A0A1R2BJW1_9CILI</name>
<dbReference type="InterPro" id="IPR018488">
    <property type="entry name" value="cNMP-bd_CS"/>
</dbReference>
<dbReference type="PANTHER" id="PTHR23011">
    <property type="entry name" value="CYCLIC NUCLEOTIDE-BINDING DOMAIN CONTAINING PROTEIN"/>
    <property type="match status" value="1"/>
</dbReference>
<dbReference type="CDD" id="cd00038">
    <property type="entry name" value="CAP_ED"/>
    <property type="match status" value="2"/>
</dbReference>
<dbReference type="Gene3D" id="2.60.120.10">
    <property type="entry name" value="Jelly Rolls"/>
    <property type="match status" value="2"/>
</dbReference>
<reference evidence="2 3" key="1">
    <citation type="submission" date="2016-11" db="EMBL/GenBank/DDBJ databases">
        <title>The macronuclear genome of Stentor coeruleus: a giant cell with tiny introns.</title>
        <authorList>
            <person name="Slabodnick M."/>
            <person name="Ruby J.G."/>
            <person name="Reiff S.B."/>
            <person name="Swart E.C."/>
            <person name="Gosai S."/>
            <person name="Prabakaran S."/>
            <person name="Witkowska E."/>
            <person name="Larue G.E."/>
            <person name="Fisher S."/>
            <person name="Freeman R.M."/>
            <person name="Gunawardena J."/>
            <person name="Chu W."/>
            <person name="Stover N.A."/>
            <person name="Gregory B.D."/>
            <person name="Nowacki M."/>
            <person name="Derisi J."/>
            <person name="Roy S.W."/>
            <person name="Marshall W.F."/>
            <person name="Sood P."/>
        </authorList>
    </citation>
    <scope>NUCLEOTIDE SEQUENCE [LARGE SCALE GENOMIC DNA]</scope>
    <source>
        <strain evidence="2">WM001</strain>
    </source>
</reference>
<dbReference type="OrthoDB" id="284133at2759"/>
<evidence type="ECO:0000259" key="1">
    <source>
        <dbReference type="PROSITE" id="PS50042"/>
    </source>
</evidence>
<dbReference type="SMART" id="SM00100">
    <property type="entry name" value="cNMP"/>
    <property type="match status" value="2"/>
</dbReference>
<evidence type="ECO:0000313" key="2">
    <source>
        <dbReference type="EMBL" id="OMJ77047.1"/>
    </source>
</evidence>
<dbReference type="Pfam" id="PF00027">
    <property type="entry name" value="cNMP_binding"/>
    <property type="match status" value="2"/>
</dbReference>
<dbReference type="PROSITE" id="PS00888">
    <property type="entry name" value="CNMP_BINDING_1"/>
    <property type="match status" value="1"/>
</dbReference>
<evidence type="ECO:0000313" key="3">
    <source>
        <dbReference type="Proteomes" id="UP000187209"/>
    </source>
</evidence>
<dbReference type="EMBL" id="MPUH01000596">
    <property type="protein sequence ID" value="OMJ77047.1"/>
    <property type="molecule type" value="Genomic_DNA"/>
</dbReference>
<keyword evidence="3" id="KW-1185">Reference proteome</keyword>
<proteinExistence type="predicted"/>
<dbReference type="InterPro" id="IPR000595">
    <property type="entry name" value="cNMP-bd_dom"/>
</dbReference>
<dbReference type="PANTHER" id="PTHR23011:SF28">
    <property type="entry name" value="CYCLIC NUCLEOTIDE-BINDING DOMAIN CONTAINING PROTEIN"/>
    <property type="match status" value="1"/>
</dbReference>
<dbReference type="PRINTS" id="PR00103">
    <property type="entry name" value="CAMPKINASE"/>
</dbReference>
<organism evidence="2 3">
    <name type="scientific">Stentor coeruleus</name>
    <dbReference type="NCBI Taxonomy" id="5963"/>
    <lineage>
        <taxon>Eukaryota</taxon>
        <taxon>Sar</taxon>
        <taxon>Alveolata</taxon>
        <taxon>Ciliophora</taxon>
        <taxon>Postciliodesmatophora</taxon>
        <taxon>Heterotrichea</taxon>
        <taxon>Heterotrichida</taxon>
        <taxon>Stentoridae</taxon>
        <taxon>Stentor</taxon>
    </lineage>
</organism>
<feature type="domain" description="Cyclic nucleotide-binding" evidence="1">
    <location>
        <begin position="184"/>
        <end position="300"/>
    </location>
</feature>
<accession>A0A1R2BJW1</accession>
<dbReference type="AlphaFoldDB" id="A0A1R2BJW1"/>
<sequence>MYISYFEESKLTPNHHRSASSVYSSKEKNREMAFEIVKAQSRIVKKEQLRPKILISGTPHEKVKNPSVYISQARQKFLHKQNSITLTAISQPGTALLSRKSSNLMRKTFQSLHFAESAKNKKSSLEDSSEVLPDWLIERADFQEVVKNFGKSYASVASICAEHPSARSPEKKKVLFEWISSLQFFSKIPARVTKDVCEKLTRHDYAVGDIVIRKGDKGDCIIIIYSGKVNIYLEPEVLHCTVGEKNVIGEQALDNSKPRNATVVALEPLITFKLMKFDYDTILLNIKKQEKSENLTFLANISFFKDWSYLKVQNLSYYILQKTYNSEEIIFDIGHPSDTFFIIRSGQVEIQAMVTLNRNNIWPIGGKEWKIREVSRKYIVTIAKLGPGDYFGESCILNHRDRVTRAVCMKNTLCLTVNIDEFFEIFSSKDIEDMKYNARVLIPSEQELKAKLIEEIKSKVVNQQALFDSLNVDLKNTETRESLLDDRKKKLKRWIGGMKKRQDNDAEELNRRIVSEEKKHRRINSIKNMNSYFKVRELSS</sequence>
<gene>
    <name evidence="2" type="ORF">SteCoe_23446</name>
</gene>
<dbReference type="InterPro" id="IPR014710">
    <property type="entry name" value="RmlC-like_jellyroll"/>
</dbReference>
<dbReference type="PROSITE" id="PS50042">
    <property type="entry name" value="CNMP_BINDING_3"/>
    <property type="match status" value="2"/>
</dbReference>
<feature type="domain" description="Cyclic nucleotide-binding" evidence="1">
    <location>
        <begin position="303"/>
        <end position="426"/>
    </location>
</feature>
<dbReference type="Proteomes" id="UP000187209">
    <property type="component" value="Unassembled WGS sequence"/>
</dbReference>
<comment type="caution">
    <text evidence="2">The sequence shown here is derived from an EMBL/GenBank/DDBJ whole genome shotgun (WGS) entry which is preliminary data.</text>
</comment>
<dbReference type="SUPFAM" id="SSF51206">
    <property type="entry name" value="cAMP-binding domain-like"/>
    <property type="match status" value="2"/>
</dbReference>